<gene>
    <name evidence="3" type="ORF">KGMB01110_16600</name>
</gene>
<evidence type="ECO:0000313" key="3">
    <source>
        <dbReference type="EMBL" id="GCA67224.1"/>
    </source>
</evidence>
<dbReference type="PROSITE" id="PS51257">
    <property type="entry name" value="PROKAR_LIPOPROTEIN"/>
    <property type="match status" value="1"/>
</dbReference>
<evidence type="ECO:0000256" key="1">
    <source>
        <dbReference type="SAM" id="MobiDB-lite"/>
    </source>
</evidence>
<keyword evidence="4" id="KW-1185">Reference proteome</keyword>
<evidence type="ECO:0000256" key="2">
    <source>
        <dbReference type="SAM" id="SignalP"/>
    </source>
</evidence>
<protein>
    <recommendedName>
        <fullName evidence="5">Lipoprotein</fullName>
    </recommendedName>
</protein>
<feature type="signal peptide" evidence="2">
    <location>
        <begin position="1"/>
        <end position="19"/>
    </location>
</feature>
<reference evidence="4" key="1">
    <citation type="submission" date="2018-09" db="EMBL/GenBank/DDBJ databases">
        <title>Draft Genome Sequence of Mediterraneibacter sp. KCTC 15684.</title>
        <authorList>
            <person name="Kim J.S."/>
            <person name="Han K.I."/>
            <person name="Suh M.K."/>
            <person name="Lee K.C."/>
            <person name="Eom M.K."/>
            <person name="Lee J.H."/>
            <person name="Park S.H."/>
            <person name="Kang S.W."/>
            <person name="Park J.E."/>
            <person name="Oh B.S."/>
            <person name="Yu S.Y."/>
            <person name="Choi S.H."/>
            <person name="Lee D.H."/>
            <person name="Yoon H."/>
            <person name="Kim B."/>
            <person name="Yang S.J."/>
            <person name="Lee J.S."/>
        </authorList>
    </citation>
    <scope>NUCLEOTIDE SEQUENCE [LARGE SCALE GENOMIC DNA]</scope>
    <source>
        <strain evidence="4">KCTC 15684</strain>
    </source>
</reference>
<feature type="compositionally biased region" description="Basic and acidic residues" evidence="1">
    <location>
        <begin position="30"/>
        <end position="48"/>
    </location>
</feature>
<dbReference type="RefSeq" id="WP_119298027.1">
    <property type="nucleotide sequence ID" value="NZ_BHGK01000001.1"/>
</dbReference>
<proteinExistence type="predicted"/>
<accession>A0A391P016</accession>
<evidence type="ECO:0000313" key="4">
    <source>
        <dbReference type="Proteomes" id="UP000265643"/>
    </source>
</evidence>
<evidence type="ECO:0008006" key="5">
    <source>
        <dbReference type="Google" id="ProtNLM"/>
    </source>
</evidence>
<feature type="region of interest" description="Disordered" evidence="1">
    <location>
        <begin position="30"/>
        <end position="68"/>
    </location>
</feature>
<comment type="caution">
    <text evidence="3">The sequence shown here is derived from an EMBL/GenBank/DDBJ whole genome shotgun (WGS) entry which is preliminary data.</text>
</comment>
<name>A0A391P016_9FIRM</name>
<dbReference type="AlphaFoldDB" id="A0A391P016"/>
<feature type="chain" id="PRO_5038924704" description="Lipoprotein" evidence="2">
    <location>
        <begin position="20"/>
        <end position="207"/>
    </location>
</feature>
<dbReference type="Proteomes" id="UP000265643">
    <property type="component" value="Unassembled WGS sequence"/>
</dbReference>
<dbReference type="EMBL" id="BHGK01000001">
    <property type="protein sequence ID" value="GCA67224.1"/>
    <property type="molecule type" value="Genomic_DNA"/>
</dbReference>
<organism evidence="3 4">
    <name type="scientific">Mediterraneibacter butyricigenes</name>
    <dbReference type="NCBI Taxonomy" id="2316025"/>
    <lineage>
        <taxon>Bacteria</taxon>
        <taxon>Bacillati</taxon>
        <taxon>Bacillota</taxon>
        <taxon>Clostridia</taxon>
        <taxon>Lachnospirales</taxon>
        <taxon>Lachnospiraceae</taxon>
        <taxon>Mediterraneibacter</taxon>
    </lineage>
</organism>
<sequence>MKKRTKKAMILFLATMAAAISVIGCGKKEEAKKTESDAKKSNTEETPKTTDSSASLPEIGEDGSFTSSDGKITMTLAGEGWTCTADTDNMKTLKSDTAVINVVYATGDGIEATMVPTDEEAYRKMVNGGMADLAFDVVSFETYAENGKTMYRGCVHYTGADNPDKYTVHYGVYGEGAGYTATAVLSVDDKTAVADLESSVYSMQVKE</sequence>
<keyword evidence="2" id="KW-0732">Signal</keyword>